<evidence type="ECO:0000256" key="2">
    <source>
        <dbReference type="ARBA" id="ARBA00022475"/>
    </source>
</evidence>
<protein>
    <submittedName>
        <fullName evidence="7">Urea ABC transporter permease subunit UrtC</fullName>
    </submittedName>
</protein>
<sequence>MGIKYWFRDKKNLVFILLVLALLTMPFVLTLFRLTLLGKFLCYAIVALGIDLIWGYTGILSLGHGVFFGLGAYAMAMHLKLVASGSSLPEFMVTGGLTQLPAFWKPFASAPFAFFAVIALPLLLAFIVGFSTFKNRIKGVYFSILSQALAWAFVTIFVGMQAYTGGSNGITGFTTLLGIQLQNPMNLVSFYYVAVALLVVTYVFCTWFMSRGIGKILIAIRDGENRTYFTGYDSSRYKTFVYCISAIITGIAGAMYVLFAGMISPKELDIAFSVEMVIWVAVGGRGTLIGAVIGALLVNAMKTGISETAPDMWLYFIGLLFVLVVLFMPKGLVGVCSALYAKARPYLPVMPAFFGGRRRTCKRKEMAS</sequence>
<organism evidence="7 8">
    <name type="scientific">Mitsuokella multacida</name>
    <dbReference type="NCBI Taxonomy" id="52226"/>
    <lineage>
        <taxon>Bacteria</taxon>
        <taxon>Bacillati</taxon>
        <taxon>Bacillota</taxon>
        <taxon>Negativicutes</taxon>
        <taxon>Selenomonadales</taxon>
        <taxon>Selenomonadaceae</taxon>
        <taxon>Mitsuokella</taxon>
    </lineage>
</organism>
<feature type="transmembrane region" description="Helical" evidence="6">
    <location>
        <begin position="140"/>
        <end position="163"/>
    </location>
</feature>
<comment type="subcellular location">
    <subcellularLocation>
        <location evidence="1">Cell membrane</location>
        <topology evidence="1">Multi-pass membrane protein</topology>
    </subcellularLocation>
</comment>
<evidence type="ECO:0000256" key="5">
    <source>
        <dbReference type="ARBA" id="ARBA00023136"/>
    </source>
</evidence>
<evidence type="ECO:0000256" key="1">
    <source>
        <dbReference type="ARBA" id="ARBA00004651"/>
    </source>
</evidence>
<proteinExistence type="predicted"/>
<dbReference type="OrthoDB" id="9789927at2"/>
<feature type="transmembrane region" description="Helical" evidence="6">
    <location>
        <begin position="276"/>
        <end position="301"/>
    </location>
</feature>
<dbReference type="PANTHER" id="PTHR30482">
    <property type="entry name" value="HIGH-AFFINITY BRANCHED-CHAIN AMINO ACID TRANSPORT SYSTEM PERMEASE"/>
    <property type="match status" value="1"/>
</dbReference>
<dbReference type="InterPro" id="IPR043428">
    <property type="entry name" value="LivM-like"/>
</dbReference>
<keyword evidence="3 6" id="KW-0812">Transmembrane</keyword>
<dbReference type="RefSeq" id="WP_118174753.1">
    <property type="nucleotide sequence ID" value="NZ_CAJJOD010000001.1"/>
</dbReference>
<evidence type="ECO:0000256" key="4">
    <source>
        <dbReference type="ARBA" id="ARBA00022989"/>
    </source>
</evidence>
<feature type="transmembrane region" description="Helical" evidence="6">
    <location>
        <begin position="12"/>
        <end position="34"/>
    </location>
</feature>
<evidence type="ECO:0000313" key="8">
    <source>
        <dbReference type="Proteomes" id="UP000283442"/>
    </source>
</evidence>
<feature type="transmembrane region" description="Helical" evidence="6">
    <location>
        <begin position="190"/>
        <end position="209"/>
    </location>
</feature>
<evidence type="ECO:0000256" key="3">
    <source>
        <dbReference type="ARBA" id="ARBA00022692"/>
    </source>
</evidence>
<keyword evidence="2" id="KW-1003">Cell membrane</keyword>
<dbReference type="Pfam" id="PF02653">
    <property type="entry name" value="BPD_transp_2"/>
    <property type="match status" value="1"/>
</dbReference>
<dbReference type="GO" id="GO:0005886">
    <property type="term" value="C:plasma membrane"/>
    <property type="evidence" value="ECO:0007669"/>
    <property type="project" value="UniProtKB-SubCell"/>
</dbReference>
<accession>A0A414P026</accession>
<dbReference type="CDD" id="cd06581">
    <property type="entry name" value="TM_PBP1_LivM_like"/>
    <property type="match status" value="1"/>
</dbReference>
<dbReference type="InterPro" id="IPR017778">
    <property type="entry name" value="ABC_transptr_urea_perm_UrtC"/>
</dbReference>
<feature type="transmembrane region" description="Helical" evidence="6">
    <location>
        <begin position="313"/>
        <end position="341"/>
    </location>
</feature>
<feature type="transmembrane region" description="Helical" evidence="6">
    <location>
        <begin position="108"/>
        <end position="128"/>
    </location>
</feature>
<keyword evidence="5 6" id="KW-0472">Membrane</keyword>
<dbReference type="AlphaFoldDB" id="A0A414P026"/>
<dbReference type="Proteomes" id="UP000283442">
    <property type="component" value="Unassembled WGS sequence"/>
</dbReference>
<dbReference type="GO" id="GO:0015658">
    <property type="term" value="F:branched-chain amino acid transmembrane transporter activity"/>
    <property type="evidence" value="ECO:0007669"/>
    <property type="project" value="InterPro"/>
</dbReference>
<keyword evidence="4 6" id="KW-1133">Transmembrane helix</keyword>
<reference evidence="7 8" key="1">
    <citation type="submission" date="2018-08" db="EMBL/GenBank/DDBJ databases">
        <title>A genome reference for cultivated species of the human gut microbiota.</title>
        <authorList>
            <person name="Zou Y."/>
            <person name="Xue W."/>
            <person name="Luo G."/>
        </authorList>
    </citation>
    <scope>NUCLEOTIDE SEQUENCE [LARGE SCALE GENOMIC DNA]</scope>
    <source>
        <strain evidence="7 8">AM25-21AC</strain>
    </source>
</reference>
<dbReference type="InterPro" id="IPR001851">
    <property type="entry name" value="ABC_transp_permease"/>
</dbReference>
<evidence type="ECO:0000256" key="6">
    <source>
        <dbReference type="SAM" id="Phobius"/>
    </source>
</evidence>
<dbReference type="PANTHER" id="PTHR30482:SF4">
    <property type="entry name" value="SLR1201 PROTEIN"/>
    <property type="match status" value="1"/>
</dbReference>
<evidence type="ECO:0000313" key="7">
    <source>
        <dbReference type="EMBL" id="RHF53601.1"/>
    </source>
</evidence>
<feature type="transmembrane region" description="Helical" evidence="6">
    <location>
        <begin position="240"/>
        <end position="264"/>
    </location>
</feature>
<gene>
    <name evidence="7" type="primary">urtC</name>
    <name evidence="7" type="ORF">DW674_01735</name>
</gene>
<comment type="caution">
    <text evidence="7">The sequence shown here is derived from an EMBL/GenBank/DDBJ whole genome shotgun (WGS) entry which is preliminary data.</text>
</comment>
<name>A0A414P026_9FIRM</name>
<dbReference type="NCBIfam" id="TIGR03408">
    <property type="entry name" value="urea_trans_UrtC"/>
    <property type="match status" value="1"/>
</dbReference>
<dbReference type="EMBL" id="QRHE01000001">
    <property type="protein sequence ID" value="RHF53601.1"/>
    <property type="molecule type" value="Genomic_DNA"/>
</dbReference>